<proteinExistence type="predicted"/>
<name>A0A0F9GDA7_9ZZZZ</name>
<sequence>MIEFRSIPGPHGIREHWLPSGGRKQDEGIFRSLGVFGWFLLLYFFFIFKKEEEITENKSTIREEISDRGLTRWRPRRTLLLGPCA</sequence>
<keyword evidence="1" id="KW-0472">Membrane</keyword>
<accession>A0A0F9GDA7</accession>
<gene>
    <name evidence="2" type="ORF">LCGC14_1924130</name>
</gene>
<reference evidence="2" key="1">
    <citation type="journal article" date="2015" name="Nature">
        <title>Complex archaea that bridge the gap between prokaryotes and eukaryotes.</title>
        <authorList>
            <person name="Spang A."/>
            <person name="Saw J.H."/>
            <person name="Jorgensen S.L."/>
            <person name="Zaremba-Niedzwiedzka K."/>
            <person name="Martijn J."/>
            <person name="Lind A.E."/>
            <person name="van Eijk R."/>
            <person name="Schleper C."/>
            <person name="Guy L."/>
            <person name="Ettema T.J."/>
        </authorList>
    </citation>
    <scope>NUCLEOTIDE SEQUENCE</scope>
</reference>
<dbReference type="EMBL" id="LAZR01020549">
    <property type="protein sequence ID" value="KKL88501.1"/>
    <property type="molecule type" value="Genomic_DNA"/>
</dbReference>
<feature type="transmembrane region" description="Helical" evidence="1">
    <location>
        <begin position="28"/>
        <end position="48"/>
    </location>
</feature>
<dbReference type="AlphaFoldDB" id="A0A0F9GDA7"/>
<organism evidence="2">
    <name type="scientific">marine sediment metagenome</name>
    <dbReference type="NCBI Taxonomy" id="412755"/>
    <lineage>
        <taxon>unclassified sequences</taxon>
        <taxon>metagenomes</taxon>
        <taxon>ecological metagenomes</taxon>
    </lineage>
</organism>
<evidence type="ECO:0000256" key="1">
    <source>
        <dbReference type="SAM" id="Phobius"/>
    </source>
</evidence>
<evidence type="ECO:0000313" key="2">
    <source>
        <dbReference type="EMBL" id="KKL88501.1"/>
    </source>
</evidence>
<keyword evidence="1" id="KW-0812">Transmembrane</keyword>
<keyword evidence="1" id="KW-1133">Transmembrane helix</keyword>
<protein>
    <submittedName>
        <fullName evidence="2">Uncharacterized protein</fullName>
    </submittedName>
</protein>
<comment type="caution">
    <text evidence="2">The sequence shown here is derived from an EMBL/GenBank/DDBJ whole genome shotgun (WGS) entry which is preliminary data.</text>
</comment>